<reference evidence="2 3" key="1">
    <citation type="submission" date="2019-03" db="EMBL/GenBank/DDBJ databases">
        <title>Genomic Encyclopedia of Type Strains, Phase IV (KMG-IV): sequencing the most valuable type-strain genomes for metagenomic binning, comparative biology and taxonomic classification.</title>
        <authorList>
            <person name="Goeker M."/>
        </authorList>
    </citation>
    <scope>NUCLEOTIDE SEQUENCE [LARGE SCALE GENOMIC DNA]</scope>
    <source>
        <strain evidence="2 3">DSM 100059</strain>
    </source>
</reference>
<evidence type="ECO:0000313" key="2">
    <source>
        <dbReference type="EMBL" id="TDX02092.1"/>
    </source>
</evidence>
<accession>A0A4R8DUM5</accession>
<comment type="caution">
    <text evidence="2">The sequence shown here is derived from an EMBL/GenBank/DDBJ whole genome shotgun (WGS) entry which is preliminary data.</text>
</comment>
<name>A0A4R8DUM5_9BACT</name>
<dbReference type="AlphaFoldDB" id="A0A4R8DUM5"/>
<evidence type="ECO:0000313" key="3">
    <source>
        <dbReference type="Proteomes" id="UP000294498"/>
    </source>
</evidence>
<proteinExistence type="predicted"/>
<dbReference type="EMBL" id="SODV01000001">
    <property type="protein sequence ID" value="TDX02092.1"/>
    <property type="molecule type" value="Genomic_DNA"/>
</dbReference>
<evidence type="ECO:0000256" key="1">
    <source>
        <dbReference type="SAM" id="SignalP"/>
    </source>
</evidence>
<dbReference type="RefSeq" id="WP_133994721.1">
    <property type="nucleotide sequence ID" value="NZ_SODV01000001.1"/>
</dbReference>
<feature type="chain" id="PRO_5020397623" evidence="1">
    <location>
        <begin position="26"/>
        <end position="117"/>
    </location>
</feature>
<protein>
    <submittedName>
        <fullName evidence="2">Uncharacterized protein</fullName>
    </submittedName>
</protein>
<gene>
    <name evidence="2" type="ORF">EDB95_3142</name>
</gene>
<keyword evidence="3" id="KW-1185">Reference proteome</keyword>
<dbReference type="Proteomes" id="UP000294498">
    <property type="component" value="Unassembled WGS sequence"/>
</dbReference>
<sequence length="117" mass="12291">MKKIYQIAFLAVAVLLLTSATPAHKQILVNVYAANGINWPGTLNIVGGLDEGFPPTSYTYMGQIAAGTYTVTLSISGPLVSRTYMLTGEPTQVSSSGSVTWTNVSITGTTVASVYVN</sequence>
<feature type="signal peptide" evidence="1">
    <location>
        <begin position="1"/>
        <end position="25"/>
    </location>
</feature>
<organism evidence="2 3">
    <name type="scientific">Dinghuibacter silviterrae</name>
    <dbReference type="NCBI Taxonomy" id="1539049"/>
    <lineage>
        <taxon>Bacteria</taxon>
        <taxon>Pseudomonadati</taxon>
        <taxon>Bacteroidota</taxon>
        <taxon>Chitinophagia</taxon>
        <taxon>Chitinophagales</taxon>
        <taxon>Chitinophagaceae</taxon>
        <taxon>Dinghuibacter</taxon>
    </lineage>
</organism>
<keyword evidence="1" id="KW-0732">Signal</keyword>